<evidence type="ECO:0008006" key="2">
    <source>
        <dbReference type="Google" id="ProtNLM"/>
    </source>
</evidence>
<dbReference type="InterPro" id="IPR013406">
    <property type="entry name" value="CHP02574_addiction_mod"/>
</dbReference>
<accession>A0A3B0Y7S3</accession>
<organism evidence="1">
    <name type="scientific">hydrothermal vent metagenome</name>
    <dbReference type="NCBI Taxonomy" id="652676"/>
    <lineage>
        <taxon>unclassified sequences</taxon>
        <taxon>metagenomes</taxon>
        <taxon>ecological metagenomes</taxon>
    </lineage>
</organism>
<gene>
    <name evidence="1" type="ORF">MNBD_GAMMA12-2207</name>
</gene>
<protein>
    <recommendedName>
        <fullName evidence="2">Addiction module antitoxin RelB</fullName>
    </recommendedName>
</protein>
<reference evidence="1" key="1">
    <citation type="submission" date="2018-06" db="EMBL/GenBank/DDBJ databases">
        <authorList>
            <person name="Zhirakovskaya E."/>
        </authorList>
    </citation>
    <scope>NUCLEOTIDE SEQUENCE</scope>
</reference>
<evidence type="ECO:0000313" key="1">
    <source>
        <dbReference type="EMBL" id="VAW71412.1"/>
    </source>
</evidence>
<dbReference type="Pfam" id="PF09720">
    <property type="entry name" value="Unstab_antitox"/>
    <property type="match status" value="1"/>
</dbReference>
<sequence>MSAKVKQVIENMMKLTSDEKALVAHCLISSLETKQDDNVEEAWVAFAESRFSELTSGEVQGVSWETMKKDITG</sequence>
<name>A0A3B0Y7S3_9ZZZZ</name>
<dbReference type="AlphaFoldDB" id="A0A3B0Y7S3"/>
<dbReference type="EMBL" id="UOFL01000019">
    <property type="protein sequence ID" value="VAW71412.1"/>
    <property type="molecule type" value="Genomic_DNA"/>
</dbReference>
<proteinExistence type="predicted"/>